<accession>A0A8H3MAG1</accession>
<proteinExistence type="predicted"/>
<feature type="region of interest" description="Disordered" evidence="1">
    <location>
        <begin position="126"/>
        <end position="194"/>
    </location>
</feature>
<name>A0A8H3MAG1_9GLOM</name>
<feature type="compositionally biased region" description="Acidic residues" evidence="1">
    <location>
        <begin position="175"/>
        <end position="184"/>
    </location>
</feature>
<protein>
    <submittedName>
        <fullName evidence="2">Uncharacterized protein</fullName>
    </submittedName>
</protein>
<gene>
    <name evidence="2" type="ORF">RCL2_002729100</name>
</gene>
<feature type="compositionally biased region" description="Basic and acidic residues" evidence="1">
    <location>
        <begin position="148"/>
        <end position="159"/>
    </location>
</feature>
<evidence type="ECO:0000313" key="3">
    <source>
        <dbReference type="Proteomes" id="UP000615446"/>
    </source>
</evidence>
<dbReference type="EMBL" id="BLAL01000295">
    <property type="protein sequence ID" value="GET00846.1"/>
    <property type="molecule type" value="Genomic_DNA"/>
</dbReference>
<comment type="caution">
    <text evidence="2">The sequence shown here is derived from an EMBL/GenBank/DDBJ whole genome shotgun (WGS) entry which is preliminary data.</text>
</comment>
<feature type="compositionally biased region" description="Low complexity" evidence="1">
    <location>
        <begin position="16"/>
        <end position="54"/>
    </location>
</feature>
<feature type="compositionally biased region" description="Basic and acidic residues" evidence="1">
    <location>
        <begin position="185"/>
        <end position="194"/>
    </location>
</feature>
<feature type="compositionally biased region" description="Polar residues" evidence="1">
    <location>
        <begin position="1"/>
        <end position="13"/>
    </location>
</feature>
<feature type="compositionally biased region" description="Basic residues" evidence="1">
    <location>
        <begin position="160"/>
        <end position="171"/>
    </location>
</feature>
<evidence type="ECO:0000256" key="1">
    <source>
        <dbReference type="SAM" id="MobiDB-lite"/>
    </source>
</evidence>
<feature type="region of interest" description="Disordered" evidence="1">
    <location>
        <begin position="1"/>
        <end position="54"/>
    </location>
</feature>
<feature type="compositionally biased region" description="Basic and acidic residues" evidence="1">
    <location>
        <begin position="126"/>
        <end position="140"/>
    </location>
</feature>
<reference evidence="2" key="1">
    <citation type="submission" date="2019-10" db="EMBL/GenBank/DDBJ databases">
        <title>Conservation and host-specific expression of non-tandemly repeated heterogenous ribosome RNA gene in arbuscular mycorrhizal fungi.</title>
        <authorList>
            <person name="Maeda T."/>
            <person name="Kobayashi Y."/>
            <person name="Nakagawa T."/>
            <person name="Ezawa T."/>
            <person name="Yamaguchi K."/>
            <person name="Bino T."/>
            <person name="Nishimoto Y."/>
            <person name="Shigenobu S."/>
            <person name="Kawaguchi M."/>
        </authorList>
    </citation>
    <scope>NUCLEOTIDE SEQUENCE</scope>
    <source>
        <strain evidence="2">HR1</strain>
    </source>
</reference>
<dbReference type="Proteomes" id="UP000615446">
    <property type="component" value="Unassembled WGS sequence"/>
</dbReference>
<sequence>MSQKNSSNYYSKDTTTKSAASKSPTTSKSPARKLTTPSKSAATYTPATSSTSITSIKSSRVEALKNCYENIQVPESYLRQESDLKREDVIPTHVQTDLDDTIALVPENQELRKKITDLRKKYAKLEKQNEAISEELQKNDKLKRRIKENKGDSAKDAHLPKKVKGSTKGKKVISDNEDDDDKEEPIDKKSAKVR</sequence>
<organism evidence="2 3">
    <name type="scientific">Rhizophagus clarus</name>
    <dbReference type="NCBI Taxonomy" id="94130"/>
    <lineage>
        <taxon>Eukaryota</taxon>
        <taxon>Fungi</taxon>
        <taxon>Fungi incertae sedis</taxon>
        <taxon>Mucoromycota</taxon>
        <taxon>Glomeromycotina</taxon>
        <taxon>Glomeromycetes</taxon>
        <taxon>Glomerales</taxon>
        <taxon>Glomeraceae</taxon>
        <taxon>Rhizophagus</taxon>
    </lineage>
</organism>
<evidence type="ECO:0000313" key="2">
    <source>
        <dbReference type="EMBL" id="GET00846.1"/>
    </source>
</evidence>
<dbReference type="AlphaFoldDB" id="A0A8H3MAG1"/>